<keyword evidence="4" id="KW-1185">Reference proteome</keyword>
<feature type="transmembrane region" description="Helical" evidence="2">
    <location>
        <begin position="43"/>
        <end position="62"/>
    </location>
</feature>
<accession>A0A9K3Q3U7</accession>
<evidence type="ECO:0000313" key="4">
    <source>
        <dbReference type="Proteomes" id="UP000693970"/>
    </source>
</evidence>
<organism evidence="3 4">
    <name type="scientific">Nitzschia inconspicua</name>
    <dbReference type="NCBI Taxonomy" id="303405"/>
    <lineage>
        <taxon>Eukaryota</taxon>
        <taxon>Sar</taxon>
        <taxon>Stramenopiles</taxon>
        <taxon>Ochrophyta</taxon>
        <taxon>Bacillariophyta</taxon>
        <taxon>Bacillariophyceae</taxon>
        <taxon>Bacillariophycidae</taxon>
        <taxon>Bacillariales</taxon>
        <taxon>Bacillariaceae</taxon>
        <taxon>Nitzschia</taxon>
    </lineage>
</organism>
<feature type="transmembrane region" description="Helical" evidence="2">
    <location>
        <begin position="210"/>
        <end position="227"/>
    </location>
</feature>
<dbReference type="OrthoDB" id="45772at2759"/>
<keyword evidence="2" id="KW-0472">Membrane</keyword>
<dbReference type="EMBL" id="JAGRRH010000005">
    <property type="protein sequence ID" value="KAG7370272.1"/>
    <property type="molecule type" value="Genomic_DNA"/>
</dbReference>
<evidence type="ECO:0000256" key="2">
    <source>
        <dbReference type="SAM" id="Phobius"/>
    </source>
</evidence>
<name>A0A9K3Q3U7_9STRA</name>
<dbReference type="Proteomes" id="UP000693970">
    <property type="component" value="Unassembled WGS sequence"/>
</dbReference>
<gene>
    <name evidence="3" type="ORF">IV203_028018</name>
</gene>
<feature type="transmembrane region" description="Helical" evidence="2">
    <location>
        <begin position="77"/>
        <end position="98"/>
    </location>
</feature>
<feature type="region of interest" description="Disordered" evidence="1">
    <location>
        <begin position="583"/>
        <end position="604"/>
    </location>
</feature>
<evidence type="ECO:0000256" key="1">
    <source>
        <dbReference type="SAM" id="MobiDB-lite"/>
    </source>
</evidence>
<protein>
    <submittedName>
        <fullName evidence="3">Uncharacterized protein</fullName>
    </submittedName>
</protein>
<comment type="caution">
    <text evidence="3">The sequence shown here is derived from an EMBL/GenBank/DDBJ whole genome shotgun (WGS) entry which is preliminary data.</text>
</comment>
<keyword evidence="2" id="KW-0812">Transmembrane</keyword>
<feature type="transmembrane region" description="Helical" evidence="2">
    <location>
        <begin position="143"/>
        <end position="165"/>
    </location>
</feature>
<evidence type="ECO:0000313" key="3">
    <source>
        <dbReference type="EMBL" id="KAG7370272.1"/>
    </source>
</evidence>
<feature type="transmembrane region" description="Helical" evidence="2">
    <location>
        <begin position="105"/>
        <end position="131"/>
    </location>
</feature>
<reference evidence="3" key="2">
    <citation type="submission" date="2021-04" db="EMBL/GenBank/DDBJ databases">
        <authorList>
            <person name="Podell S."/>
        </authorList>
    </citation>
    <scope>NUCLEOTIDE SEQUENCE</scope>
    <source>
        <strain evidence="3">Hildebrandi</strain>
    </source>
</reference>
<feature type="transmembrane region" description="Helical" evidence="2">
    <location>
        <begin position="262"/>
        <end position="287"/>
    </location>
</feature>
<proteinExistence type="predicted"/>
<keyword evidence="2" id="KW-1133">Transmembrane helix</keyword>
<dbReference type="AlphaFoldDB" id="A0A9K3Q3U7"/>
<sequence length="1006" mass="112219">MGASTGMAPSKTATGDVAGPSIPTTWSSHLMGISEINGLISKATRWAIFTWITLVVLLYSTTPPHELVYLSESERTAAMVALLSLTIATLLLIMPFVLRRRKLGPLIWAALATQIISIITNAQLAFCPVIVRIDAVTHSPVYLVRWCEWIPLAGLMTFLSEAVALQKKANGPMQSNDFQLAIRNSVAQSFSCLTGGLICAYCNSYTLWTFFMSFSVVTWMMIFPRVLTKRRSFFNTKFLRSPIGGVTDDSYRQLELRYRLRFSYHLILTCSVVWTILVVLYCINAYIHRVILPDHPPDHPWRVKAPAMIIDTFFDVVAKALYMRCIVEVHLAVFDGESRVMRQLTELRNLMTILWDTSSDVIVVSIKDDSGNLVSILSPAVFDLMEASLPTSVQDRNAAALMIEMQQLTDCDDKTEGGRKQGWGEITAAQFVDTSQAPYSRWAPHTILEEIDPSSFVATTASSFVTAAWERTTLVPTSSSCSTTSEWNLKPHSFITDKNEDRKTEIKVSNYGSGAIVGVIRDVTERFRWYEAERRAHAEVIRRQQDAQSQTRFVRHEVKNGLLAGIELCDSLRNEIEAIRQASGSSRRAPSALHRHSLSDSSTSSSLVLDSMNARSSSTSELNSSNSIHSRINAASNRVIDLDLLLHEVLETVLHEAMARDVIHEVYEPRAERLDVLGVLSSSVSTKSGKSDRFPIRCEEEIPFLEMDSQLLKYIHRNAVSNATKYGKTGGNVETVLSFDSSRKLLTMKVVNEAGENQGVIRKQSKEEYNRIVFSQGSTLHENSHKSVSAISSGDGAWIMQKCAKTMGGSCSILFEEDVTIFSFEAPVQPLLVPSDVMDPKEFEVPKNTIGIAVDDSKIQRKLMGRILTYTGVKTENSHILGESPSEVMGLKTLVLGLLQDNPDSKMLILIDENLDYYKSNNIDESVALSGSIIMQDILRALSPEQERRILALVRSANDSTTDVQMYIERTHGFFPKAPMLKDRVREIICPLWAGKFCSSSYFDGN</sequence>
<reference evidence="3" key="1">
    <citation type="journal article" date="2021" name="Sci. Rep.">
        <title>Diploid genomic architecture of Nitzschia inconspicua, an elite biomass production diatom.</title>
        <authorList>
            <person name="Oliver A."/>
            <person name="Podell S."/>
            <person name="Pinowska A."/>
            <person name="Traller J.C."/>
            <person name="Smith S.R."/>
            <person name="McClure R."/>
            <person name="Beliaev A."/>
            <person name="Bohutskyi P."/>
            <person name="Hill E.A."/>
            <person name="Rabines A."/>
            <person name="Zheng H."/>
            <person name="Allen L.Z."/>
            <person name="Kuo A."/>
            <person name="Grigoriev I.V."/>
            <person name="Allen A.E."/>
            <person name="Hazlebeck D."/>
            <person name="Allen E.E."/>
        </authorList>
    </citation>
    <scope>NUCLEOTIDE SEQUENCE</scope>
    <source>
        <strain evidence="3">Hildebrandi</strain>
    </source>
</reference>